<reference evidence="5 6" key="1">
    <citation type="submission" date="2015-01" db="EMBL/GenBank/DDBJ databases">
        <title>Lifestyle Evolution in Cyanobacterial Symbionts of Sponges.</title>
        <authorList>
            <person name="Burgsdorf I."/>
            <person name="Slaby B.M."/>
            <person name="Handley K.M."/>
            <person name="Haber M."/>
            <person name="Blom J."/>
            <person name="Marshall C.W."/>
            <person name="Gilbert J.A."/>
            <person name="Hentschel U."/>
            <person name="Steindler L."/>
        </authorList>
    </citation>
    <scope>NUCLEOTIDE SEQUENCE [LARGE SCALE GENOMIC DNA]</scope>
    <source>
        <strain evidence="5">SP3</strain>
    </source>
</reference>
<dbReference type="EMBL" id="JXQG01000018">
    <property type="protein sequence ID" value="KKZ12548.1"/>
    <property type="molecule type" value="Genomic_DNA"/>
</dbReference>
<name>A0A0G2HLH8_9SYNE</name>
<evidence type="ECO:0000259" key="4">
    <source>
        <dbReference type="PROSITE" id="PS50893"/>
    </source>
</evidence>
<dbReference type="PANTHER" id="PTHR45772:SF10">
    <property type="entry name" value="LIPOPOLYSACCHARIDE EXPORT SYSTEM ATP-BINDING PROTEIN LPTB"/>
    <property type="match status" value="1"/>
</dbReference>
<evidence type="ECO:0000313" key="5">
    <source>
        <dbReference type="EMBL" id="KKZ12548.1"/>
    </source>
</evidence>
<dbReference type="GO" id="GO:0016887">
    <property type="term" value="F:ATP hydrolysis activity"/>
    <property type="evidence" value="ECO:0007669"/>
    <property type="project" value="InterPro"/>
</dbReference>
<accession>A0A0G2HLH8</accession>
<evidence type="ECO:0000256" key="3">
    <source>
        <dbReference type="ARBA" id="ARBA00022840"/>
    </source>
</evidence>
<feature type="domain" description="ABC transporter" evidence="4">
    <location>
        <begin position="3"/>
        <end position="238"/>
    </location>
</feature>
<organism evidence="5 6">
    <name type="scientific">Candidatus Synechococcus spongiarum SP3</name>
    <dbReference type="NCBI Taxonomy" id="1604020"/>
    <lineage>
        <taxon>Bacteria</taxon>
        <taxon>Bacillati</taxon>
        <taxon>Cyanobacteriota</taxon>
        <taxon>Cyanophyceae</taxon>
        <taxon>Synechococcales</taxon>
        <taxon>Synechococcaceae</taxon>
        <taxon>Synechococcus</taxon>
    </lineage>
</organism>
<proteinExistence type="predicted"/>
<dbReference type="PANTHER" id="PTHR45772">
    <property type="entry name" value="CONSERVED COMPONENT OF ABC TRANSPORTER FOR NATURAL AMINO ACIDS-RELATED"/>
    <property type="match status" value="1"/>
</dbReference>
<keyword evidence="1" id="KW-0813">Transport</keyword>
<dbReference type="Gene3D" id="3.40.50.300">
    <property type="entry name" value="P-loop containing nucleotide triphosphate hydrolases"/>
    <property type="match status" value="1"/>
</dbReference>
<dbReference type="InterPro" id="IPR003593">
    <property type="entry name" value="AAA+_ATPase"/>
</dbReference>
<dbReference type="SMART" id="SM00382">
    <property type="entry name" value="AAA"/>
    <property type="match status" value="1"/>
</dbReference>
<keyword evidence="2" id="KW-0547">Nucleotide-binding</keyword>
<dbReference type="AlphaFoldDB" id="A0A0G2HLH8"/>
<evidence type="ECO:0000313" key="6">
    <source>
        <dbReference type="Proteomes" id="UP000035067"/>
    </source>
</evidence>
<dbReference type="NCBIfam" id="TIGR04406">
    <property type="entry name" value="LPS_export_lptB"/>
    <property type="match status" value="1"/>
</dbReference>
<dbReference type="GO" id="GO:0055085">
    <property type="term" value="P:transmembrane transport"/>
    <property type="evidence" value="ECO:0007669"/>
    <property type="project" value="InterPro"/>
</dbReference>
<gene>
    <name evidence="5" type="ORF">TE42_04270</name>
</gene>
<dbReference type="SUPFAM" id="SSF52540">
    <property type="entry name" value="P-loop containing nucleoside triphosphate hydrolases"/>
    <property type="match status" value="1"/>
</dbReference>
<dbReference type="InterPro" id="IPR003439">
    <property type="entry name" value="ABC_transporter-like_ATP-bd"/>
</dbReference>
<sequence>MSLELKGINLSLAGRQLIRSLSMRLELGEVVGLLGPNGAGKTTTFNLITGQLQPDQGDILLDGRSITALTMPQRARMGLGYLPQEASVFRSLTVRDNLLLSLEQSELPVPVRRQRLNQLVADFHLEPFLQRRGAQLSGGERRRTEVARALAVGAHGPRYLLLDEPFAGVDPLAIHDLQTLILRLKQKQVGLLITDHNVRETLSITDRAYILNEGTVLASGSSQVVASNSLVKQYYLGESFTI</sequence>
<dbReference type="InterPro" id="IPR030921">
    <property type="entry name" value="LPS_export_LptB"/>
</dbReference>
<dbReference type="PATRIC" id="fig|1604020.3.peg.86"/>
<dbReference type="Pfam" id="PF00005">
    <property type="entry name" value="ABC_tran"/>
    <property type="match status" value="1"/>
</dbReference>
<evidence type="ECO:0000256" key="2">
    <source>
        <dbReference type="ARBA" id="ARBA00022741"/>
    </source>
</evidence>
<dbReference type="GO" id="GO:0005524">
    <property type="term" value="F:ATP binding"/>
    <property type="evidence" value="ECO:0007669"/>
    <property type="project" value="UniProtKB-KW"/>
</dbReference>
<evidence type="ECO:0000256" key="1">
    <source>
        <dbReference type="ARBA" id="ARBA00022448"/>
    </source>
</evidence>
<dbReference type="InterPro" id="IPR051120">
    <property type="entry name" value="ABC_AA/LPS_Transport"/>
</dbReference>
<keyword evidence="3" id="KW-0067">ATP-binding</keyword>
<dbReference type="InterPro" id="IPR027417">
    <property type="entry name" value="P-loop_NTPase"/>
</dbReference>
<protein>
    <submittedName>
        <fullName evidence="5">ABC transporter</fullName>
    </submittedName>
</protein>
<dbReference type="GO" id="GO:0043190">
    <property type="term" value="C:ATP-binding cassette (ABC) transporter complex"/>
    <property type="evidence" value="ECO:0007669"/>
    <property type="project" value="InterPro"/>
</dbReference>
<dbReference type="PROSITE" id="PS50893">
    <property type="entry name" value="ABC_TRANSPORTER_2"/>
    <property type="match status" value="1"/>
</dbReference>
<comment type="caution">
    <text evidence="5">The sequence shown here is derived from an EMBL/GenBank/DDBJ whole genome shotgun (WGS) entry which is preliminary data.</text>
</comment>
<dbReference type="Proteomes" id="UP000035067">
    <property type="component" value="Unassembled WGS sequence"/>
</dbReference>